<name>A0A1V1PCX8_9BACT</name>
<accession>A0A1V1PCX8</accession>
<sequence length="90" mass="10355">YCTHSNDRVSLFTNELLELNKKVIQTGTVISNYPNLMLDLMGIDYYFDISPPIISEANVPTGGGYQYEFQLNNRGLKEDTFDFYAFRCLP</sequence>
<evidence type="ECO:0000313" key="2">
    <source>
        <dbReference type="Proteomes" id="UP000189670"/>
    </source>
</evidence>
<dbReference type="EMBL" id="ATBP01000114">
    <property type="protein sequence ID" value="ETR72772.1"/>
    <property type="molecule type" value="Genomic_DNA"/>
</dbReference>
<reference evidence="2" key="1">
    <citation type="submission" date="2012-11" db="EMBL/GenBank/DDBJ databases">
        <authorList>
            <person name="Lucero-Rivera Y.E."/>
            <person name="Tovar-Ramirez D."/>
        </authorList>
    </citation>
    <scope>NUCLEOTIDE SEQUENCE [LARGE SCALE GENOMIC DNA]</scope>
    <source>
        <strain evidence="2">Araruama</strain>
    </source>
</reference>
<comment type="caution">
    <text evidence="1">The sequence shown here is derived from an EMBL/GenBank/DDBJ whole genome shotgun (WGS) entry which is preliminary data.</text>
</comment>
<dbReference type="AlphaFoldDB" id="A0A1V1PCX8"/>
<proteinExistence type="predicted"/>
<gene>
    <name evidence="1" type="ORF">OMM_07335</name>
</gene>
<protein>
    <submittedName>
        <fullName evidence="1">Uncharacterized protein</fullName>
    </submittedName>
</protein>
<feature type="non-terminal residue" evidence="1">
    <location>
        <position position="1"/>
    </location>
</feature>
<organism evidence="1 2">
    <name type="scientific">Candidatus Magnetoglobus multicellularis str. Araruama</name>
    <dbReference type="NCBI Taxonomy" id="890399"/>
    <lineage>
        <taxon>Bacteria</taxon>
        <taxon>Pseudomonadati</taxon>
        <taxon>Thermodesulfobacteriota</taxon>
        <taxon>Desulfobacteria</taxon>
        <taxon>Desulfobacterales</taxon>
        <taxon>Desulfobacteraceae</taxon>
        <taxon>Candidatus Magnetoglobus</taxon>
    </lineage>
</organism>
<dbReference type="Proteomes" id="UP000189670">
    <property type="component" value="Unassembled WGS sequence"/>
</dbReference>
<evidence type="ECO:0000313" key="1">
    <source>
        <dbReference type="EMBL" id="ETR72772.1"/>
    </source>
</evidence>